<organism evidence="3 4">
    <name type="scientific">Okeania hirsuta</name>
    <dbReference type="NCBI Taxonomy" id="1458930"/>
    <lineage>
        <taxon>Bacteria</taxon>
        <taxon>Bacillati</taxon>
        <taxon>Cyanobacteriota</taxon>
        <taxon>Cyanophyceae</taxon>
        <taxon>Oscillatoriophycideae</taxon>
        <taxon>Oscillatoriales</taxon>
        <taxon>Microcoleaceae</taxon>
        <taxon>Okeania</taxon>
    </lineage>
</organism>
<dbReference type="EMBL" id="RCBY01000272">
    <property type="protein sequence ID" value="RQH26234.1"/>
    <property type="molecule type" value="Genomic_DNA"/>
</dbReference>
<evidence type="ECO:0000256" key="1">
    <source>
        <dbReference type="ARBA" id="ARBA00007637"/>
    </source>
</evidence>
<gene>
    <name evidence="3" type="ORF">D5R40_28300</name>
</gene>
<dbReference type="InterPro" id="IPR001509">
    <property type="entry name" value="Epimerase_deHydtase"/>
</dbReference>
<keyword evidence="4" id="KW-1185">Reference proteome</keyword>
<evidence type="ECO:0000313" key="3">
    <source>
        <dbReference type="EMBL" id="RQH26234.1"/>
    </source>
</evidence>
<name>A0A3N6P0R8_9CYAN</name>
<feature type="domain" description="NAD-dependent epimerase/dehydratase" evidence="2">
    <location>
        <begin position="4"/>
        <end position="225"/>
    </location>
</feature>
<dbReference type="Proteomes" id="UP000269154">
    <property type="component" value="Unassembled WGS sequence"/>
</dbReference>
<evidence type="ECO:0000313" key="4">
    <source>
        <dbReference type="Proteomes" id="UP000269154"/>
    </source>
</evidence>
<accession>A0A3N6P0R8</accession>
<dbReference type="AlphaFoldDB" id="A0A3N6P0R8"/>
<dbReference type="Gene3D" id="3.40.50.720">
    <property type="entry name" value="NAD(P)-binding Rossmann-like Domain"/>
    <property type="match status" value="1"/>
</dbReference>
<comment type="caution">
    <text evidence="3">The sequence shown here is derived from an EMBL/GenBank/DDBJ whole genome shotgun (WGS) entry which is preliminary data.</text>
</comment>
<dbReference type="Pfam" id="PF01370">
    <property type="entry name" value="Epimerase"/>
    <property type="match status" value="1"/>
</dbReference>
<dbReference type="InterPro" id="IPR036291">
    <property type="entry name" value="NAD(P)-bd_dom_sf"/>
</dbReference>
<evidence type="ECO:0000259" key="2">
    <source>
        <dbReference type="Pfam" id="PF01370"/>
    </source>
</evidence>
<dbReference type="RefSeq" id="WP_124155511.1">
    <property type="nucleotide sequence ID" value="NZ_CAWOLW010000193.1"/>
</dbReference>
<dbReference type="PANTHER" id="PTHR43000">
    <property type="entry name" value="DTDP-D-GLUCOSE 4,6-DEHYDRATASE-RELATED"/>
    <property type="match status" value="1"/>
</dbReference>
<sequence length="329" mass="36607">MSKVLVTGGKGFLGSHIVSQLSAAGNNVRIFARPPATGIPNNNSSEKYDVVWGDIRDAKAVEKAVEGVDNVIHVVSNFRKGGSDDKEAHAVNVEGTNHVLEAAKRHNVKHLIHCSTIGVHGTVLEIPANEETAFNPTDLYQETKLIAEKRVWEFYRETGLPITVIRPISLFGPGDRRMLKLFKMIKKGRFVIVGDGNVLFHPSYIDDVVRGFLLCLNNEKAIGEVFIFGGEGYLTLNELCKLIATELGVKPPNIRVPLGPVLTLATLCEKVCVPLNIEPPLHRRRVSFFQNNRAFSIGKSKEVLGFEPQYSIKEGIQKTRDWYREQGWL</sequence>
<comment type="similarity">
    <text evidence="1">Belongs to the NAD(P)-dependent epimerase/dehydratase family.</text>
</comment>
<dbReference type="SUPFAM" id="SSF51735">
    <property type="entry name" value="NAD(P)-binding Rossmann-fold domains"/>
    <property type="match status" value="1"/>
</dbReference>
<protein>
    <submittedName>
        <fullName evidence="3">NAD(P)-dependent oxidoreductase</fullName>
    </submittedName>
</protein>
<proteinExistence type="inferred from homology"/>
<dbReference type="OrthoDB" id="9807212at2"/>
<reference evidence="3 4" key="1">
    <citation type="journal article" date="2018" name="ACS Chem. Biol.">
        <title>Ketoreductase domain dysfunction expands chemodiversity: malyngamide biosynthesis in the cyanobacterium Okeania hirsuta.</title>
        <authorList>
            <person name="Moss N.A."/>
            <person name="Leao T."/>
            <person name="Rankin M."/>
            <person name="McCullough T.M."/>
            <person name="Qu P."/>
            <person name="Korobeynikov A."/>
            <person name="Smith J.L."/>
            <person name="Gerwick L."/>
            <person name="Gerwick W.H."/>
        </authorList>
    </citation>
    <scope>NUCLEOTIDE SEQUENCE [LARGE SCALE GENOMIC DNA]</scope>
    <source>
        <strain evidence="3 4">PAB10Feb10-1</strain>
    </source>
</reference>